<dbReference type="SUPFAM" id="SSF81901">
    <property type="entry name" value="HCP-like"/>
    <property type="match status" value="1"/>
</dbReference>
<name>A0ABU2P0H8_9ACTN</name>
<dbReference type="EMBL" id="JAVREQ010000040">
    <property type="protein sequence ID" value="MDT0382504.1"/>
    <property type="molecule type" value="Genomic_DNA"/>
</dbReference>
<dbReference type="SUPFAM" id="SSF48452">
    <property type="entry name" value="TPR-like"/>
    <property type="match status" value="1"/>
</dbReference>
<evidence type="ECO:0000256" key="1">
    <source>
        <dbReference type="PROSITE-ProRule" id="PRU00339"/>
    </source>
</evidence>
<feature type="repeat" description="TPR" evidence="1">
    <location>
        <begin position="155"/>
        <end position="188"/>
    </location>
</feature>
<reference evidence="4" key="1">
    <citation type="submission" date="2023-07" db="EMBL/GenBank/DDBJ databases">
        <title>30 novel species of actinomycetes from the DSMZ collection.</title>
        <authorList>
            <person name="Nouioui I."/>
        </authorList>
    </citation>
    <scope>NUCLEOTIDE SEQUENCE [LARGE SCALE GENOMIC DNA]</scope>
    <source>
        <strain evidence="4">DSM 42041</strain>
    </source>
</reference>
<evidence type="ECO:0008006" key="5">
    <source>
        <dbReference type="Google" id="ProtNLM"/>
    </source>
</evidence>
<dbReference type="SMART" id="SM00028">
    <property type="entry name" value="TPR"/>
    <property type="match status" value="4"/>
</dbReference>
<dbReference type="PANTHER" id="PTHR12558">
    <property type="entry name" value="CELL DIVISION CYCLE 16,23,27"/>
    <property type="match status" value="1"/>
</dbReference>
<keyword evidence="1" id="KW-0802">TPR repeat</keyword>
<sequence>MRFRHLVVPRRAARPLTIASVLLLMGTALFAAGALLLPASGPPAAPVSAGGTGTERSEHRTESRIAALQSRLRRLPEDYDAWAQLGIAYTEHAQRTADPRYYPKADKALTRSMSLHPRDNHLAQLGRGALAAGRHDFAAALAHARTAVRINPHHAASYGVLADAHLQLGHYEQSFDATQKMVDLLPATPSLARASYAWELRGDADLATELMRRALGAAGSPADAVFARHHLALLTLRQDPEEADRVIRSGLRAAPREPALLEARARAHLARGDTRKALRDYTAAAARVPRPAHLLAIGELHESLGHHRRAEAQYDLYRDQLRLLDEAKVAADAEAVLFEADHGDPGRAVRLGRTAVKEQPFLASQDAYAWALHRAGRDEEALAFADRALHLGTLNPLHHFHRGMIHSALGNEAAARRDLDAALDIDPRFHPLHAPAARAALSQNGPVT</sequence>
<organism evidence="3 4">
    <name type="scientific">Streptomyces hazeniae</name>
    <dbReference type="NCBI Taxonomy" id="3075538"/>
    <lineage>
        <taxon>Bacteria</taxon>
        <taxon>Bacillati</taxon>
        <taxon>Actinomycetota</taxon>
        <taxon>Actinomycetes</taxon>
        <taxon>Kitasatosporales</taxon>
        <taxon>Streptomycetaceae</taxon>
        <taxon>Streptomyces</taxon>
    </lineage>
</organism>
<feature type="region of interest" description="Disordered" evidence="2">
    <location>
        <begin position="43"/>
        <end position="62"/>
    </location>
</feature>
<dbReference type="InterPro" id="IPR011990">
    <property type="entry name" value="TPR-like_helical_dom_sf"/>
</dbReference>
<dbReference type="Proteomes" id="UP001183414">
    <property type="component" value="Unassembled WGS sequence"/>
</dbReference>
<gene>
    <name evidence="3" type="ORF">RM572_27470</name>
</gene>
<dbReference type="InterPro" id="IPR019734">
    <property type="entry name" value="TPR_rpt"/>
</dbReference>
<protein>
    <recommendedName>
        <fullName evidence="5">Tetratricopeptide repeat protein</fullName>
    </recommendedName>
</protein>
<comment type="caution">
    <text evidence="3">The sequence shown here is derived from an EMBL/GenBank/DDBJ whole genome shotgun (WGS) entry which is preliminary data.</text>
</comment>
<dbReference type="Gene3D" id="1.25.40.10">
    <property type="entry name" value="Tetratricopeptide repeat domain"/>
    <property type="match status" value="3"/>
</dbReference>
<dbReference type="PROSITE" id="PS50005">
    <property type="entry name" value="TPR"/>
    <property type="match status" value="1"/>
</dbReference>
<evidence type="ECO:0000313" key="4">
    <source>
        <dbReference type="Proteomes" id="UP001183414"/>
    </source>
</evidence>
<dbReference type="PANTHER" id="PTHR12558:SF13">
    <property type="entry name" value="CELL DIVISION CYCLE PROTEIN 27 HOMOLOG"/>
    <property type="match status" value="1"/>
</dbReference>
<dbReference type="Pfam" id="PF13432">
    <property type="entry name" value="TPR_16"/>
    <property type="match status" value="2"/>
</dbReference>
<dbReference type="RefSeq" id="WP_311676086.1">
    <property type="nucleotide sequence ID" value="NZ_JAVREQ010000040.1"/>
</dbReference>
<evidence type="ECO:0000313" key="3">
    <source>
        <dbReference type="EMBL" id="MDT0382504.1"/>
    </source>
</evidence>
<proteinExistence type="predicted"/>
<keyword evidence="4" id="KW-1185">Reference proteome</keyword>
<dbReference type="Pfam" id="PF13181">
    <property type="entry name" value="TPR_8"/>
    <property type="match status" value="1"/>
</dbReference>
<accession>A0ABU2P0H8</accession>
<evidence type="ECO:0000256" key="2">
    <source>
        <dbReference type="SAM" id="MobiDB-lite"/>
    </source>
</evidence>